<dbReference type="HAMAP" id="MF_01368">
    <property type="entry name" value="Ribosomal_bL17"/>
    <property type="match status" value="1"/>
</dbReference>
<dbReference type="InterPro" id="IPR000456">
    <property type="entry name" value="Ribosomal_bL17"/>
</dbReference>
<accession>A0A218ZFK1</accession>
<dbReference type="OrthoDB" id="275000at2759"/>
<comment type="similarity">
    <text evidence="2 8">Belongs to the bacterial ribosomal protein bL17 family.</text>
</comment>
<dbReference type="Gene3D" id="3.90.1030.10">
    <property type="entry name" value="Ribosomal protein L17"/>
    <property type="match status" value="1"/>
</dbReference>
<reference evidence="9 10" key="1">
    <citation type="submission" date="2017-04" db="EMBL/GenBank/DDBJ databases">
        <title>Draft genome sequence of Marssonina coronaria NL1: causal agent of apple blotch.</title>
        <authorList>
            <person name="Cheng Q."/>
        </authorList>
    </citation>
    <scope>NUCLEOTIDE SEQUENCE [LARGE SCALE GENOMIC DNA]</scope>
    <source>
        <strain evidence="9 10">NL1</strain>
    </source>
</reference>
<dbReference type="PANTHER" id="PTHR14413:SF16">
    <property type="entry name" value="LARGE RIBOSOMAL SUBUNIT PROTEIN BL17M"/>
    <property type="match status" value="1"/>
</dbReference>
<evidence type="ECO:0000256" key="1">
    <source>
        <dbReference type="ARBA" id="ARBA00004173"/>
    </source>
</evidence>
<evidence type="ECO:0000256" key="6">
    <source>
        <dbReference type="ARBA" id="ARBA00035290"/>
    </source>
</evidence>
<evidence type="ECO:0000256" key="5">
    <source>
        <dbReference type="ARBA" id="ARBA00023274"/>
    </source>
</evidence>
<dbReference type="InParanoid" id="A0A218ZFK1"/>
<dbReference type="GO" id="GO:0006412">
    <property type="term" value="P:translation"/>
    <property type="evidence" value="ECO:0007669"/>
    <property type="project" value="InterPro"/>
</dbReference>
<dbReference type="InterPro" id="IPR047859">
    <property type="entry name" value="Ribosomal_bL17_CS"/>
</dbReference>
<dbReference type="NCBIfam" id="TIGR00059">
    <property type="entry name" value="L17"/>
    <property type="match status" value="1"/>
</dbReference>
<keyword evidence="4" id="KW-0496">Mitochondrion</keyword>
<keyword evidence="3 8" id="KW-0689">Ribosomal protein</keyword>
<organism evidence="9 10">
    <name type="scientific">Diplocarpon coronariae</name>
    <dbReference type="NCBI Taxonomy" id="2795749"/>
    <lineage>
        <taxon>Eukaryota</taxon>
        <taxon>Fungi</taxon>
        <taxon>Dikarya</taxon>
        <taxon>Ascomycota</taxon>
        <taxon>Pezizomycotina</taxon>
        <taxon>Leotiomycetes</taxon>
        <taxon>Helotiales</taxon>
        <taxon>Drepanopezizaceae</taxon>
        <taxon>Diplocarpon</taxon>
    </lineage>
</organism>
<dbReference type="SUPFAM" id="SSF64263">
    <property type="entry name" value="Prokaryotic ribosomal protein L17"/>
    <property type="match status" value="1"/>
</dbReference>
<dbReference type="PANTHER" id="PTHR14413">
    <property type="entry name" value="RIBOSOMAL PROTEIN L17"/>
    <property type="match status" value="1"/>
</dbReference>
<comment type="function">
    <text evidence="7">Component of the mitochondrial ribosome (mitoribosome), a dedicated translation machinery responsible for the synthesis of mitochondrial genome-encoded proteins, including at least some of the essential transmembrane subunits of the mitochondrial respiratory chain. The mitoribosomes are attached to the mitochondrial inner membrane and translation products are cotranslationally integrated into the membrane.</text>
</comment>
<gene>
    <name evidence="9" type="ORF">B2J93_8854</name>
</gene>
<name>A0A218ZFK1_9HELO</name>
<dbReference type="Pfam" id="PF01196">
    <property type="entry name" value="Ribosomal_L17"/>
    <property type="match status" value="1"/>
</dbReference>
<evidence type="ECO:0000313" key="10">
    <source>
        <dbReference type="Proteomes" id="UP000242519"/>
    </source>
</evidence>
<evidence type="ECO:0000256" key="4">
    <source>
        <dbReference type="ARBA" id="ARBA00023128"/>
    </source>
</evidence>
<keyword evidence="5 8" id="KW-0687">Ribonucleoprotein</keyword>
<evidence type="ECO:0000256" key="2">
    <source>
        <dbReference type="ARBA" id="ARBA00008777"/>
    </source>
</evidence>
<protein>
    <recommendedName>
        <fullName evidence="6">Large ribosomal subunit protein bL17m</fullName>
    </recommendedName>
</protein>
<dbReference type="EMBL" id="MZNU01000034">
    <property type="protein sequence ID" value="OWP06797.1"/>
    <property type="molecule type" value="Genomic_DNA"/>
</dbReference>
<comment type="caution">
    <text evidence="9">The sequence shown here is derived from an EMBL/GenBank/DDBJ whole genome shotgun (WGS) entry which is preliminary data.</text>
</comment>
<keyword evidence="10" id="KW-1185">Reference proteome</keyword>
<dbReference type="PROSITE" id="PS01167">
    <property type="entry name" value="RIBOSOMAL_L17"/>
    <property type="match status" value="1"/>
</dbReference>
<proteinExistence type="inferred from homology"/>
<dbReference type="FunCoup" id="A0A218ZFK1">
    <property type="interactions" value="560"/>
</dbReference>
<dbReference type="Proteomes" id="UP000242519">
    <property type="component" value="Unassembled WGS sequence"/>
</dbReference>
<dbReference type="FunFam" id="3.90.1030.10:FF:000005">
    <property type="entry name" value="Probable 50S ribosomal protein L17"/>
    <property type="match status" value="1"/>
</dbReference>
<dbReference type="STRING" id="503106.A0A218ZFK1"/>
<evidence type="ECO:0000256" key="3">
    <source>
        <dbReference type="ARBA" id="ARBA00022980"/>
    </source>
</evidence>
<evidence type="ECO:0000313" key="9">
    <source>
        <dbReference type="EMBL" id="OWP06797.1"/>
    </source>
</evidence>
<dbReference type="GO" id="GO:0005762">
    <property type="term" value="C:mitochondrial large ribosomal subunit"/>
    <property type="evidence" value="ECO:0007669"/>
    <property type="project" value="TreeGrafter"/>
</dbReference>
<dbReference type="GO" id="GO:0003735">
    <property type="term" value="F:structural constituent of ribosome"/>
    <property type="evidence" value="ECO:0007669"/>
    <property type="project" value="InterPro"/>
</dbReference>
<dbReference type="InterPro" id="IPR036373">
    <property type="entry name" value="Ribosomal_bL17_sf"/>
</dbReference>
<evidence type="ECO:0000256" key="7">
    <source>
        <dbReference type="ARBA" id="ARBA00037226"/>
    </source>
</evidence>
<comment type="subcellular location">
    <subcellularLocation>
        <location evidence="1">Mitochondrion</location>
    </subcellularLocation>
</comment>
<dbReference type="AlphaFoldDB" id="A0A218ZFK1"/>
<evidence type="ECO:0000256" key="8">
    <source>
        <dbReference type="RuleBase" id="RU000660"/>
    </source>
</evidence>
<sequence length="194" mass="22291">MAGGHMKYRHLGRKSSHRQALLRNLVTSLFTHETISTTYPKAKEAQRLAEKLITLGKKNTEASKRRALSIFFTPHELLPKLFGPLRERYANRPGGYTRVLRIEPLKEDQAPSAILELVDGPKDMRFAMTARTIARQRAAGEAMNEMTERNMEKVTRYRKDGPKDMESMVEKMSKIAVKERNDANNHERRWGGKV</sequence>